<proteinExistence type="predicted"/>
<accession>A0A7L4ZMJ5</accession>
<evidence type="ECO:0000313" key="2">
    <source>
        <dbReference type="Proteomes" id="UP000464657"/>
    </source>
</evidence>
<name>A0A7L4ZMJ5_9FLAO</name>
<dbReference type="Proteomes" id="UP000464657">
    <property type="component" value="Chromosome"/>
</dbReference>
<keyword evidence="2" id="KW-1185">Reference proteome</keyword>
<dbReference type="EMBL" id="CP019288">
    <property type="protein sequence ID" value="QHI37913.1"/>
    <property type="molecule type" value="Genomic_DNA"/>
</dbReference>
<dbReference type="AlphaFoldDB" id="A0A7L4ZMJ5"/>
<sequence>MIIFSISSKKNIIQFFINHFNYYLVLNLNTNINHLKFIKKSYSARLNKIGHKKSLAKNTRLETYISAIIII</sequence>
<protein>
    <submittedName>
        <fullName evidence="1">Uncharacterized protein</fullName>
    </submittedName>
</protein>
<dbReference type="KEGG" id="kan:IMCC3317_32960"/>
<gene>
    <name evidence="1" type="ORF">IMCC3317_32960</name>
</gene>
<evidence type="ECO:0000313" key="1">
    <source>
        <dbReference type="EMBL" id="QHI37913.1"/>
    </source>
</evidence>
<reference evidence="1 2" key="1">
    <citation type="journal article" date="2013" name="Int. J. Syst. Evol. Microbiol.">
        <title>Kordia antarctica sp. nov., isolated from Antarctic seawater.</title>
        <authorList>
            <person name="Baek K."/>
            <person name="Choi A."/>
            <person name="Kang I."/>
            <person name="Lee K."/>
            <person name="Cho J.C."/>
        </authorList>
    </citation>
    <scope>NUCLEOTIDE SEQUENCE [LARGE SCALE GENOMIC DNA]</scope>
    <source>
        <strain evidence="1 2">IMCC3317</strain>
    </source>
</reference>
<organism evidence="1 2">
    <name type="scientific">Kordia antarctica</name>
    <dbReference type="NCBI Taxonomy" id="1218801"/>
    <lineage>
        <taxon>Bacteria</taxon>
        <taxon>Pseudomonadati</taxon>
        <taxon>Bacteroidota</taxon>
        <taxon>Flavobacteriia</taxon>
        <taxon>Flavobacteriales</taxon>
        <taxon>Flavobacteriaceae</taxon>
        <taxon>Kordia</taxon>
    </lineage>
</organism>